<comment type="caution">
    <text evidence="6">The sequence shown here is derived from an EMBL/GenBank/DDBJ whole genome shotgun (WGS) entry which is preliminary data.</text>
</comment>
<sequence length="318" mass="33733">MSPHVTLRTHRAQPYRPPITRDPTMLSKQHQQPVTIVGLGPMGRAMAGAYLDRGHQVTVWNRTPSKADDLVARGATRTATIEEALGINELVILSLTDYDAMYAILEPVTSALSGRVLVNLTSDTPLKAREAAAWAERHGAVHLTGGVQSPPSGIGAPESSTFYSGPAEAFEAHAETLQVISGTDYRGTDPGLAALMYQVQMDVFWTAMLSSLHAFAVADAHGITAEDVLPHLSATLASVPDFLAFYAPRIAEGHHPGDVDRLAMGVASIDHVVHTATDAGVDATLPAAVLEVFRRGIAAGHADDSFTSLIEVLRKPAG</sequence>
<dbReference type="InterPro" id="IPR051265">
    <property type="entry name" value="HIBADH-related_NP60_sf"/>
</dbReference>
<comment type="similarity">
    <text evidence="1">Belongs to the HIBADH-related family.</text>
</comment>
<dbReference type="PIRSF" id="PIRSF000103">
    <property type="entry name" value="HIBADH"/>
    <property type="match status" value="1"/>
</dbReference>
<dbReference type="SUPFAM" id="SSF48179">
    <property type="entry name" value="6-phosphogluconate dehydrogenase C-terminal domain-like"/>
    <property type="match status" value="1"/>
</dbReference>
<dbReference type="SUPFAM" id="SSF51735">
    <property type="entry name" value="NAD(P)-binding Rossmann-fold domains"/>
    <property type="match status" value="1"/>
</dbReference>
<evidence type="ECO:0000259" key="4">
    <source>
        <dbReference type="Pfam" id="PF03446"/>
    </source>
</evidence>
<dbReference type="Pfam" id="PF21761">
    <property type="entry name" value="RedAm-like_C"/>
    <property type="match status" value="1"/>
</dbReference>
<evidence type="ECO:0000256" key="2">
    <source>
        <dbReference type="ARBA" id="ARBA00023002"/>
    </source>
</evidence>
<evidence type="ECO:0000256" key="3">
    <source>
        <dbReference type="SAM" id="MobiDB-lite"/>
    </source>
</evidence>
<dbReference type="InterPro" id="IPR008927">
    <property type="entry name" value="6-PGluconate_DH-like_C_sf"/>
</dbReference>
<dbReference type="Gene3D" id="1.10.1040.10">
    <property type="entry name" value="N-(1-d-carboxylethyl)-l-norvaline Dehydrogenase, domain 2"/>
    <property type="match status" value="1"/>
</dbReference>
<feature type="domain" description="NADPH-dependent reductive aminase-like C-terminal" evidence="5">
    <location>
        <begin position="189"/>
        <end position="315"/>
    </location>
</feature>
<dbReference type="InterPro" id="IPR013328">
    <property type="entry name" value="6PGD_dom2"/>
</dbReference>
<dbReference type="Gene3D" id="3.40.50.720">
    <property type="entry name" value="NAD(P)-binding Rossmann-like Domain"/>
    <property type="match status" value="1"/>
</dbReference>
<evidence type="ECO:0000256" key="1">
    <source>
        <dbReference type="ARBA" id="ARBA00009080"/>
    </source>
</evidence>
<dbReference type="PANTHER" id="PTHR43580:SF2">
    <property type="entry name" value="CYTOKINE-LIKE NUCLEAR FACTOR N-PAC"/>
    <property type="match status" value="1"/>
</dbReference>
<dbReference type="GO" id="GO:0050661">
    <property type="term" value="F:NADP binding"/>
    <property type="evidence" value="ECO:0007669"/>
    <property type="project" value="InterPro"/>
</dbReference>
<reference evidence="6 7" key="1">
    <citation type="submission" date="2020-08" db="EMBL/GenBank/DDBJ databases">
        <title>Genomic Encyclopedia of Type Strains, Phase III (KMG-III): the genomes of soil and plant-associated and newly described type strains.</title>
        <authorList>
            <person name="Whitman W."/>
        </authorList>
    </citation>
    <scope>NUCLEOTIDE SEQUENCE [LARGE SCALE GENOMIC DNA]</scope>
    <source>
        <strain evidence="6 7">CECT 8305</strain>
    </source>
</reference>
<dbReference type="InterPro" id="IPR015815">
    <property type="entry name" value="HIBADH-related"/>
</dbReference>
<gene>
    <name evidence="6" type="ORF">FHS42_004098</name>
</gene>
<dbReference type="InterPro" id="IPR048666">
    <property type="entry name" value="RedAm-like_C"/>
</dbReference>
<keyword evidence="2" id="KW-0560">Oxidoreductase</keyword>
<name>A0A7W9V0R0_9ACTN</name>
<evidence type="ECO:0000313" key="6">
    <source>
        <dbReference type="EMBL" id="MBB5937019.1"/>
    </source>
</evidence>
<organism evidence="6 7">
    <name type="scientific">Streptomyces zagrosensis</name>
    <dbReference type="NCBI Taxonomy" id="1042984"/>
    <lineage>
        <taxon>Bacteria</taxon>
        <taxon>Bacillati</taxon>
        <taxon>Actinomycetota</taxon>
        <taxon>Actinomycetes</taxon>
        <taxon>Kitasatosporales</taxon>
        <taxon>Streptomycetaceae</taxon>
        <taxon>Streptomyces</taxon>
    </lineage>
</organism>
<dbReference type="AlphaFoldDB" id="A0A7W9V0R0"/>
<dbReference type="GO" id="GO:0016491">
    <property type="term" value="F:oxidoreductase activity"/>
    <property type="evidence" value="ECO:0007669"/>
    <property type="project" value="UniProtKB-KW"/>
</dbReference>
<dbReference type="EMBL" id="JACHJL010000010">
    <property type="protein sequence ID" value="MBB5937019.1"/>
    <property type="molecule type" value="Genomic_DNA"/>
</dbReference>
<feature type="region of interest" description="Disordered" evidence="3">
    <location>
        <begin position="1"/>
        <end position="27"/>
    </location>
</feature>
<keyword evidence="7" id="KW-1185">Reference proteome</keyword>
<dbReference type="Proteomes" id="UP000588098">
    <property type="component" value="Unassembled WGS sequence"/>
</dbReference>
<dbReference type="InterPro" id="IPR036291">
    <property type="entry name" value="NAD(P)-bd_dom_sf"/>
</dbReference>
<dbReference type="PANTHER" id="PTHR43580">
    <property type="entry name" value="OXIDOREDUCTASE GLYR1-RELATED"/>
    <property type="match status" value="1"/>
</dbReference>
<dbReference type="Pfam" id="PF03446">
    <property type="entry name" value="NAD_binding_2"/>
    <property type="match status" value="1"/>
</dbReference>
<accession>A0A7W9V0R0</accession>
<protein>
    <submittedName>
        <fullName evidence="6">3-hydroxyisobutyrate dehydrogenase-like beta-hydroxyacid dehydrogenase</fullName>
    </submittedName>
</protein>
<feature type="domain" description="6-phosphogluconate dehydrogenase NADP-binding" evidence="4">
    <location>
        <begin position="34"/>
        <end position="181"/>
    </location>
</feature>
<evidence type="ECO:0000313" key="7">
    <source>
        <dbReference type="Proteomes" id="UP000588098"/>
    </source>
</evidence>
<dbReference type="InterPro" id="IPR006115">
    <property type="entry name" value="6PGDH_NADP-bd"/>
</dbReference>
<evidence type="ECO:0000259" key="5">
    <source>
        <dbReference type="Pfam" id="PF21761"/>
    </source>
</evidence>
<proteinExistence type="inferred from homology"/>